<accession>A0A857J2G6</accession>
<organism evidence="2 3">
    <name type="scientific">Xylophilus rhododendri</name>
    <dbReference type="NCBI Taxonomy" id="2697032"/>
    <lineage>
        <taxon>Bacteria</taxon>
        <taxon>Pseudomonadati</taxon>
        <taxon>Pseudomonadota</taxon>
        <taxon>Betaproteobacteria</taxon>
        <taxon>Burkholderiales</taxon>
        <taxon>Xylophilus</taxon>
    </lineage>
</organism>
<evidence type="ECO:0000313" key="2">
    <source>
        <dbReference type="EMBL" id="QHI97262.1"/>
    </source>
</evidence>
<dbReference type="EMBL" id="CP047650">
    <property type="protein sequence ID" value="QHI97262.1"/>
    <property type="molecule type" value="Genomic_DNA"/>
</dbReference>
<proteinExistence type="predicted"/>
<feature type="compositionally biased region" description="Polar residues" evidence="1">
    <location>
        <begin position="187"/>
        <end position="200"/>
    </location>
</feature>
<dbReference type="Proteomes" id="UP000464787">
    <property type="component" value="Chromosome"/>
</dbReference>
<feature type="compositionally biased region" description="Polar residues" evidence="1">
    <location>
        <begin position="291"/>
        <end position="310"/>
    </location>
</feature>
<sequence>MAAEFNPSSSLQNASANSKISVLTVLTQGLIALKTQQSQNLPGGKSSKSEVIAEQKLPPNEVSEEMRNLLGLKSGFKSHDNIDTSTETFPNDGHDHGRNGRSKRDLRAMQDRYGRYHYVTTLVEVQPGGQFLPWADGFYRYYHKGVLQGQNIYIAGLDGRFYQVFQPNRADMAPGNVYVQGRTGIQATQAPPPASTSRNPSLPYWGPNQSDQPPASTADPRKADYQNFGWFDANPARPDQRLNHAAAHPGFQAAQPVNPGAFGSHDRPNEPTRPPYIPSATGRDPSKAFYGSNQSDKPETGTRNPGQADNNKFHWTAATRSPMVHSPSTSTRRLSTKPPAPLYQSRYDENGQPVDESEDYTAVTDYYGRTIKTHVVGYDMNGKKIYSHVGPRKLIGMLPNKTAVYGDYERVLIGWDENRRPVYLGDNFKQGTIDPQYLGRTASTPSYGKGFEFADTNWWEHNYTTTTRAPRIYISTSRPSNLNIYDKHGHFIGDAETGRARGRPGQHTHDGPGNRLGNNGDIPETTTKDPRAAIYPVALDRSGKPTRINQAWRTPTDRLAPDYGPNNDPAYQQRYSAAGRSSQRYGNSSNRASWQLARPKYPQYFIFEDITYRAMNQALATVRSKRQIGVKLTEPAPPPFKPATVLSTVKTWPSTPHEKISTKCNRTISTPLRGSKSR</sequence>
<reference evidence="2 3" key="1">
    <citation type="submission" date="2020-01" db="EMBL/GenBank/DDBJ databases">
        <title>Genome sequencing of strain KACC 21265.</title>
        <authorList>
            <person name="Heo J."/>
            <person name="Kim S.-J."/>
            <person name="Kim J.-S."/>
            <person name="Hong S.-B."/>
            <person name="Kwon S.-W."/>
        </authorList>
    </citation>
    <scope>NUCLEOTIDE SEQUENCE [LARGE SCALE GENOMIC DNA]</scope>
    <source>
        <strain evidence="2 3">KACC 21265</strain>
    </source>
</reference>
<protein>
    <submittedName>
        <fullName evidence="2">Uncharacterized protein</fullName>
    </submittedName>
</protein>
<name>A0A857J2G6_9BURK</name>
<gene>
    <name evidence="2" type="ORF">GT347_04265</name>
</gene>
<feature type="region of interest" description="Disordered" evidence="1">
    <location>
        <begin position="38"/>
        <end position="60"/>
    </location>
</feature>
<dbReference type="KEGG" id="xyk:GT347_04265"/>
<keyword evidence="3" id="KW-1185">Reference proteome</keyword>
<evidence type="ECO:0000313" key="3">
    <source>
        <dbReference type="Proteomes" id="UP000464787"/>
    </source>
</evidence>
<dbReference type="RefSeq" id="WP_160550780.1">
    <property type="nucleotide sequence ID" value="NZ_CP047650.1"/>
</dbReference>
<dbReference type="AlphaFoldDB" id="A0A857J2G6"/>
<feature type="region of interest" description="Disordered" evidence="1">
    <location>
        <begin position="187"/>
        <end position="356"/>
    </location>
</feature>
<feature type="region of interest" description="Disordered" evidence="1">
    <location>
        <begin position="494"/>
        <end position="572"/>
    </location>
</feature>
<evidence type="ECO:0000256" key="1">
    <source>
        <dbReference type="SAM" id="MobiDB-lite"/>
    </source>
</evidence>